<dbReference type="EMBL" id="NQWI01000029">
    <property type="protein sequence ID" value="PDW03447.1"/>
    <property type="molecule type" value="Genomic_DNA"/>
</dbReference>
<sequence length="63" mass="7276">MAEQSLWQRIMNAIEQEYDRRIRAASLITEYGAGHHGHEHEDEDDGEVAEIMNVPRGTRIGRE</sequence>
<feature type="region of interest" description="Disordered" evidence="1">
    <location>
        <begin position="34"/>
        <end position="63"/>
    </location>
</feature>
<accession>A0A2A6RK57</accession>
<evidence type="ECO:0000313" key="2">
    <source>
        <dbReference type="EMBL" id="PDW03447.1"/>
    </source>
</evidence>
<dbReference type="AlphaFoldDB" id="A0A2A6RK57"/>
<name>A0A2A6RK57_9CHLR</name>
<keyword evidence="3" id="KW-1185">Reference proteome</keyword>
<evidence type="ECO:0000256" key="1">
    <source>
        <dbReference type="SAM" id="MobiDB-lite"/>
    </source>
</evidence>
<proteinExistence type="predicted"/>
<dbReference type="OrthoDB" id="165158at2"/>
<dbReference type="Proteomes" id="UP000220527">
    <property type="component" value="Unassembled WGS sequence"/>
</dbReference>
<evidence type="ECO:0000313" key="3">
    <source>
        <dbReference type="Proteomes" id="UP000220527"/>
    </source>
</evidence>
<protein>
    <submittedName>
        <fullName evidence="2">Uncharacterized protein</fullName>
    </submittedName>
</protein>
<reference evidence="3" key="1">
    <citation type="submission" date="2017-08" db="EMBL/GenBank/DDBJ databases">
        <authorList>
            <person name="Grouzdev D.S."/>
            <person name="Gaisin V.A."/>
            <person name="Rysina M.S."/>
            <person name="Gorlenko V.M."/>
        </authorList>
    </citation>
    <scope>NUCLEOTIDE SEQUENCE [LARGE SCALE GENOMIC DNA]</scope>
    <source>
        <strain evidence="3">Kir15-3F</strain>
    </source>
</reference>
<comment type="caution">
    <text evidence="2">The sequence shown here is derived from an EMBL/GenBank/DDBJ whole genome shotgun (WGS) entry which is preliminary data.</text>
</comment>
<gene>
    <name evidence="2" type="ORF">CJ255_08575</name>
</gene>
<organism evidence="2 3">
    <name type="scientific">Candidatus Viridilinea mediisalina</name>
    <dbReference type="NCBI Taxonomy" id="2024553"/>
    <lineage>
        <taxon>Bacteria</taxon>
        <taxon>Bacillati</taxon>
        <taxon>Chloroflexota</taxon>
        <taxon>Chloroflexia</taxon>
        <taxon>Chloroflexales</taxon>
        <taxon>Chloroflexineae</taxon>
        <taxon>Oscillochloridaceae</taxon>
        <taxon>Candidatus Viridilinea</taxon>
    </lineage>
</organism>